<protein>
    <submittedName>
        <fullName evidence="2">Uncharacterized protein</fullName>
    </submittedName>
</protein>
<dbReference type="Proteomes" id="UP001151002">
    <property type="component" value="Unassembled WGS sequence"/>
</dbReference>
<comment type="caution">
    <text evidence="2">The sequence shown here is derived from an EMBL/GenBank/DDBJ whole genome shotgun (WGS) entry which is preliminary data.</text>
</comment>
<evidence type="ECO:0000313" key="2">
    <source>
        <dbReference type="EMBL" id="MCY1136653.1"/>
    </source>
</evidence>
<evidence type="ECO:0000256" key="1">
    <source>
        <dbReference type="SAM" id="Phobius"/>
    </source>
</evidence>
<proteinExistence type="predicted"/>
<feature type="transmembrane region" description="Helical" evidence="1">
    <location>
        <begin position="240"/>
        <end position="260"/>
    </location>
</feature>
<feature type="transmembrane region" description="Helical" evidence="1">
    <location>
        <begin position="51"/>
        <end position="69"/>
    </location>
</feature>
<sequence>MVRVTPSRLALLTLAVVSAAAWVYGVIELQPLSEPGPDGYAENNTYWLRELRWGALLALVLAAIAQAGGTRQALRAMTVAGALWLTTDVALDRYDHLPHATTLAITAVLFYCTVASTGPIANLGPTTDAGPSASATANINPSANATAKAGAGGWRPGVLRAVAVVAAVASGLVAGVESPTDTEPELTSGAATVAFLLALVAVATAVHAAGSFRQRMLAPALLVAAVPWLIRFASPQPTTGRAFATFAYLVVLVVIVVALSRPHTRQRLRDHAAAAAITAVMVPLVLLPLTLLSIVWQTGKPFTAFAGNPPINTADEDILLVILAVPVGLVLHKALQGLLPDKRPLPADVRSGAPSPG</sequence>
<evidence type="ECO:0000313" key="3">
    <source>
        <dbReference type="Proteomes" id="UP001151002"/>
    </source>
</evidence>
<accession>A0ABT4AQY1</accession>
<keyword evidence="1" id="KW-1133">Transmembrane helix</keyword>
<feature type="transmembrane region" description="Helical" evidence="1">
    <location>
        <begin position="272"/>
        <end position="298"/>
    </location>
</feature>
<keyword evidence="1" id="KW-0812">Transmembrane</keyword>
<dbReference type="EMBL" id="JAPNTZ010000001">
    <property type="protein sequence ID" value="MCY1136653.1"/>
    <property type="molecule type" value="Genomic_DNA"/>
</dbReference>
<feature type="transmembrane region" description="Helical" evidence="1">
    <location>
        <begin position="318"/>
        <end position="335"/>
    </location>
</feature>
<dbReference type="RefSeq" id="WP_267560417.1">
    <property type="nucleotide sequence ID" value="NZ_JAPNTZ010000001.1"/>
</dbReference>
<feature type="transmembrane region" description="Helical" evidence="1">
    <location>
        <begin position="158"/>
        <end position="176"/>
    </location>
</feature>
<keyword evidence="3" id="KW-1185">Reference proteome</keyword>
<feature type="transmembrane region" description="Helical" evidence="1">
    <location>
        <begin position="216"/>
        <end position="234"/>
    </location>
</feature>
<feature type="transmembrane region" description="Helical" evidence="1">
    <location>
        <begin position="188"/>
        <end position="209"/>
    </location>
</feature>
<reference evidence="2" key="1">
    <citation type="submission" date="2022-11" db="EMBL/GenBank/DDBJ databases">
        <authorList>
            <person name="Somphong A."/>
            <person name="Phongsopitanun W."/>
        </authorList>
    </citation>
    <scope>NUCLEOTIDE SEQUENCE</scope>
    <source>
        <strain evidence="2">Pm04-4</strain>
    </source>
</reference>
<organism evidence="2 3">
    <name type="scientific">Paractinoplanes pyxinae</name>
    <dbReference type="NCBI Taxonomy" id="2997416"/>
    <lineage>
        <taxon>Bacteria</taxon>
        <taxon>Bacillati</taxon>
        <taxon>Actinomycetota</taxon>
        <taxon>Actinomycetes</taxon>
        <taxon>Micromonosporales</taxon>
        <taxon>Micromonosporaceae</taxon>
        <taxon>Paractinoplanes</taxon>
    </lineage>
</organism>
<gene>
    <name evidence="2" type="ORF">OWR29_01485</name>
</gene>
<name>A0ABT4AQY1_9ACTN</name>
<keyword evidence="1" id="KW-0472">Membrane</keyword>